<name>A0A0F8YNJ7_9ZZZZ</name>
<evidence type="ECO:0000259" key="6">
    <source>
        <dbReference type="Pfam" id="PF01609"/>
    </source>
</evidence>
<evidence type="ECO:0000313" key="7">
    <source>
        <dbReference type="EMBL" id="KKK49661.1"/>
    </source>
</evidence>
<evidence type="ECO:0000256" key="1">
    <source>
        <dbReference type="ARBA" id="ARBA00010075"/>
    </source>
</evidence>
<dbReference type="GO" id="GO:0004803">
    <property type="term" value="F:transposase activity"/>
    <property type="evidence" value="ECO:0007669"/>
    <property type="project" value="InterPro"/>
</dbReference>
<proteinExistence type="inferred from homology"/>
<keyword evidence="5" id="KW-1133">Transmembrane helix</keyword>
<protein>
    <recommendedName>
        <fullName evidence="6">Transposase IS4-like domain-containing protein</fullName>
    </recommendedName>
</protein>
<evidence type="ECO:0000256" key="2">
    <source>
        <dbReference type="ARBA" id="ARBA00022578"/>
    </source>
</evidence>
<dbReference type="NCBIfam" id="NF033592">
    <property type="entry name" value="transpos_IS4_1"/>
    <property type="match status" value="1"/>
</dbReference>
<dbReference type="AlphaFoldDB" id="A0A0F8YNJ7"/>
<dbReference type="GO" id="GO:0006313">
    <property type="term" value="P:DNA transposition"/>
    <property type="evidence" value="ECO:0007669"/>
    <property type="project" value="InterPro"/>
</dbReference>
<dbReference type="GO" id="GO:0003677">
    <property type="term" value="F:DNA binding"/>
    <property type="evidence" value="ECO:0007669"/>
    <property type="project" value="UniProtKB-KW"/>
</dbReference>
<gene>
    <name evidence="7" type="ORF">LCGC14_3132820</name>
</gene>
<keyword evidence="2" id="KW-0815">Transposition</keyword>
<evidence type="ECO:0000256" key="3">
    <source>
        <dbReference type="ARBA" id="ARBA00023125"/>
    </source>
</evidence>
<dbReference type="Pfam" id="PF01609">
    <property type="entry name" value="DDE_Tnp_1"/>
    <property type="match status" value="1"/>
</dbReference>
<feature type="domain" description="Transposase IS4-like" evidence="6">
    <location>
        <begin position="7"/>
        <end position="192"/>
    </location>
</feature>
<organism evidence="7">
    <name type="scientific">marine sediment metagenome</name>
    <dbReference type="NCBI Taxonomy" id="412755"/>
    <lineage>
        <taxon>unclassified sequences</taxon>
        <taxon>metagenomes</taxon>
        <taxon>ecological metagenomes</taxon>
    </lineage>
</organism>
<dbReference type="InterPro" id="IPR047952">
    <property type="entry name" value="Transpos_IS4"/>
</dbReference>
<keyword evidence="5" id="KW-0472">Membrane</keyword>
<dbReference type="PANTHER" id="PTHR33258:SF1">
    <property type="entry name" value="TRANSPOSASE INSL FOR INSERTION SEQUENCE ELEMENT IS186A-RELATED"/>
    <property type="match status" value="1"/>
</dbReference>
<keyword evidence="4" id="KW-0233">DNA recombination</keyword>
<dbReference type="InterPro" id="IPR012337">
    <property type="entry name" value="RNaseH-like_sf"/>
</dbReference>
<dbReference type="SUPFAM" id="SSF53098">
    <property type="entry name" value="Ribonuclease H-like"/>
    <property type="match status" value="1"/>
</dbReference>
<keyword evidence="3" id="KW-0238">DNA-binding</keyword>
<dbReference type="PANTHER" id="PTHR33258">
    <property type="entry name" value="TRANSPOSASE INSL FOR INSERTION SEQUENCE ELEMENT IS186A-RELATED"/>
    <property type="match status" value="1"/>
</dbReference>
<sequence length="245" mass="28131">ADFRTTKGAIKLHVGLNHAGYLPEFVTITEGKKHDVTVGRMLNFPKGSIVAIDKAYNDYAWYKQLTDKGIFFVTRLKSNAKYRVIERRSVLKSKGLTCDQTIEFSGPQISKKCPIQLRRVGYKDAVTGKHYVFLTNNFKLAAKTIADIYKARWQVELFFKWIKQNLKIKSFVGTSKNAVMTQIWIAMCAYLLIAFLKFQSALTKSMQQLLRLLQLNLFDKRDLMALLRGDPPDDRLPDANQMKLI</sequence>
<dbReference type="EMBL" id="LAZR01068425">
    <property type="protein sequence ID" value="KKK49661.1"/>
    <property type="molecule type" value="Genomic_DNA"/>
</dbReference>
<dbReference type="InterPro" id="IPR002559">
    <property type="entry name" value="Transposase_11"/>
</dbReference>
<comment type="similarity">
    <text evidence="1">Belongs to the transposase 11 family.</text>
</comment>
<comment type="caution">
    <text evidence="7">The sequence shown here is derived from an EMBL/GenBank/DDBJ whole genome shotgun (WGS) entry which is preliminary data.</text>
</comment>
<keyword evidence="5" id="KW-0812">Transmembrane</keyword>
<feature type="non-terminal residue" evidence="7">
    <location>
        <position position="1"/>
    </location>
</feature>
<evidence type="ECO:0000256" key="5">
    <source>
        <dbReference type="SAM" id="Phobius"/>
    </source>
</evidence>
<reference evidence="7" key="1">
    <citation type="journal article" date="2015" name="Nature">
        <title>Complex archaea that bridge the gap between prokaryotes and eukaryotes.</title>
        <authorList>
            <person name="Spang A."/>
            <person name="Saw J.H."/>
            <person name="Jorgensen S.L."/>
            <person name="Zaremba-Niedzwiedzka K."/>
            <person name="Martijn J."/>
            <person name="Lind A.E."/>
            <person name="van Eijk R."/>
            <person name="Schleper C."/>
            <person name="Guy L."/>
            <person name="Ettema T.J."/>
        </authorList>
    </citation>
    <scope>NUCLEOTIDE SEQUENCE</scope>
</reference>
<evidence type="ECO:0000256" key="4">
    <source>
        <dbReference type="ARBA" id="ARBA00023172"/>
    </source>
</evidence>
<feature type="transmembrane region" description="Helical" evidence="5">
    <location>
        <begin position="179"/>
        <end position="198"/>
    </location>
</feature>
<accession>A0A0F8YNJ7</accession>
<dbReference type="Gene3D" id="3.90.350.10">
    <property type="entry name" value="Transposase Inhibitor Protein From Tn5, Chain A, domain 1"/>
    <property type="match status" value="1"/>
</dbReference>